<organism evidence="2 3">
    <name type="scientific">Aegilops tauschii subsp. strangulata</name>
    <name type="common">Goatgrass</name>
    <dbReference type="NCBI Taxonomy" id="200361"/>
    <lineage>
        <taxon>Eukaryota</taxon>
        <taxon>Viridiplantae</taxon>
        <taxon>Streptophyta</taxon>
        <taxon>Embryophyta</taxon>
        <taxon>Tracheophyta</taxon>
        <taxon>Spermatophyta</taxon>
        <taxon>Magnoliopsida</taxon>
        <taxon>Liliopsida</taxon>
        <taxon>Poales</taxon>
        <taxon>Poaceae</taxon>
        <taxon>BOP clade</taxon>
        <taxon>Pooideae</taxon>
        <taxon>Triticodae</taxon>
        <taxon>Triticeae</taxon>
        <taxon>Triticinae</taxon>
        <taxon>Aegilops</taxon>
    </lineage>
</organism>
<keyword evidence="3" id="KW-1185">Reference proteome</keyword>
<name>A0A453QHE0_AEGTS</name>
<dbReference type="InterPro" id="IPR004045">
    <property type="entry name" value="Glutathione_S-Trfase_N"/>
</dbReference>
<reference evidence="2" key="5">
    <citation type="journal article" date="2021" name="G3 (Bethesda)">
        <title>Aegilops tauschii genome assembly Aet v5.0 features greater sequence contiguity and improved annotation.</title>
        <authorList>
            <person name="Wang L."/>
            <person name="Zhu T."/>
            <person name="Rodriguez J.C."/>
            <person name="Deal K.R."/>
            <person name="Dubcovsky J."/>
            <person name="McGuire P.E."/>
            <person name="Lux T."/>
            <person name="Spannagl M."/>
            <person name="Mayer K.F.X."/>
            <person name="Baldrich P."/>
            <person name="Meyers B.C."/>
            <person name="Huo N."/>
            <person name="Gu Y.Q."/>
            <person name="Zhou H."/>
            <person name="Devos K.M."/>
            <person name="Bennetzen J.L."/>
            <person name="Unver T."/>
            <person name="Budak H."/>
            <person name="Gulick P.J."/>
            <person name="Galiba G."/>
            <person name="Kalapos B."/>
            <person name="Nelson D.R."/>
            <person name="Li P."/>
            <person name="You F.M."/>
            <person name="Luo M.C."/>
            <person name="Dvorak J."/>
        </authorList>
    </citation>
    <scope>NUCLEOTIDE SEQUENCE [LARGE SCALE GENOMIC DNA]</scope>
    <source>
        <strain evidence="2">cv. AL8/78</strain>
    </source>
</reference>
<evidence type="ECO:0000259" key="1">
    <source>
        <dbReference type="PROSITE" id="PS50404"/>
    </source>
</evidence>
<sequence length="41" mass="4672">MQVDPNTGVAMYESDAIIKYLADTYGLYLTIYFTRPCFPCS</sequence>
<reference evidence="3" key="2">
    <citation type="journal article" date="2017" name="Nat. Plants">
        <title>The Aegilops tauschii genome reveals multiple impacts of transposons.</title>
        <authorList>
            <person name="Zhao G."/>
            <person name="Zou C."/>
            <person name="Li K."/>
            <person name="Wang K."/>
            <person name="Li T."/>
            <person name="Gao L."/>
            <person name="Zhang X."/>
            <person name="Wang H."/>
            <person name="Yang Z."/>
            <person name="Liu X."/>
            <person name="Jiang W."/>
            <person name="Mao L."/>
            <person name="Kong X."/>
            <person name="Jiao Y."/>
            <person name="Jia J."/>
        </authorList>
    </citation>
    <scope>NUCLEOTIDE SEQUENCE [LARGE SCALE GENOMIC DNA]</scope>
    <source>
        <strain evidence="3">cv. AL8/78</strain>
    </source>
</reference>
<proteinExistence type="predicted"/>
<dbReference type="AlphaFoldDB" id="A0A453QHE0"/>
<accession>A0A453QHE0</accession>
<evidence type="ECO:0000313" key="2">
    <source>
        <dbReference type="EnsemblPlants" id="AET7Gv20121200.27"/>
    </source>
</evidence>
<dbReference type="Gramene" id="AET7Gv20121200.27">
    <property type="protein sequence ID" value="AET7Gv20121200.27"/>
    <property type="gene ID" value="AET7Gv20121200"/>
</dbReference>
<dbReference type="Proteomes" id="UP000015105">
    <property type="component" value="Chromosome 7D"/>
</dbReference>
<reference evidence="3" key="1">
    <citation type="journal article" date="2014" name="Science">
        <title>Ancient hybridizations among the ancestral genomes of bread wheat.</title>
        <authorList>
            <consortium name="International Wheat Genome Sequencing Consortium,"/>
            <person name="Marcussen T."/>
            <person name="Sandve S.R."/>
            <person name="Heier L."/>
            <person name="Spannagl M."/>
            <person name="Pfeifer M."/>
            <person name="Jakobsen K.S."/>
            <person name="Wulff B.B."/>
            <person name="Steuernagel B."/>
            <person name="Mayer K.F."/>
            <person name="Olsen O.A."/>
        </authorList>
    </citation>
    <scope>NUCLEOTIDE SEQUENCE [LARGE SCALE GENOMIC DNA]</scope>
    <source>
        <strain evidence="3">cv. AL8/78</strain>
    </source>
</reference>
<dbReference type="PROSITE" id="PS50404">
    <property type="entry name" value="GST_NTER"/>
    <property type="match status" value="1"/>
</dbReference>
<dbReference type="Gene3D" id="3.40.30.10">
    <property type="entry name" value="Glutaredoxin"/>
    <property type="match status" value="1"/>
</dbReference>
<protein>
    <recommendedName>
        <fullName evidence="1">GST N-terminal domain-containing protein</fullName>
    </recommendedName>
</protein>
<evidence type="ECO:0000313" key="3">
    <source>
        <dbReference type="Proteomes" id="UP000015105"/>
    </source>
</evidence>
<feature type="domain" description="GST N-terminal" evidence="1">
    <location>
        <begin position="1"/>
        <end position="29"/>
    </location>
</feature>
<reference evidence="2" key="3">
    <citation type="journal article" date="2017" name="Nature">
        <title>Genome sequence of the progenitor of the wheat D genome Aegilops tauschii.</title>
        <authorList>
            <person name="Luo M.C."/>
            <person name="Gu Y.Q."/>
            <person name="Puiu D."/>
            <person name="Wang H."/>
            <person name="Twardziok S.O."/>
            <person name="Deal K.R."/>
            <person name="Huo N."/>
            <person name="Zhu T."/>
            <person name="Wang L."/>
            <person name="Wang Y."/>
            <person name="McGuire P.E."/>
            <person name="Liu S."/>
            <person name="Long H."/>
            <person name="Ramasamy R.K."/>
            <person name="Rodriguez J.C."/>
            <person name="Van S.L."/>
            <person name="Yuan L."/>
            <person name="Wang Z."/>
            <person name="Xia Z."/>
            <person name="Xiao L."/>
            <person name="Anderson O.D."/>
            <person name="Ouyang S."/>
            <person name="Liang Y."/>
            <person name="Zimin A.V."/>
            <person name="Pertea G."/>
            <person name="Qi P."/>
            <person name="Bennetzen J.L."/>
            <person name="Dai X."/>
            <person name="Dawson M.W."/>
            <person name="Muller H.G."/>
            <person name="Kugler K."/>
            <person name="Rivarola-Duarte L."/>
            <person name="Spannagl M."/>
            <person name="Mayer K.F.X."/>
            <person name="Lu F.H."/>
            <person name="Bevan M.W."/>
            <person name="Leroy P."/>
            <person name="Li P."/>
            <person name="You F.M."/>
            <person name="Sun Q."/>
            <person name="Liu Z."/>
            <person name="Lyons E."/>
            <person name="Wicker T."/>
            <person name="Salzberg S.L."/>
            <person name="Devos K.M."/>
            <person name="Dvorak J."/>
        </authorList>
    </citation>
    <scope>NUCLEOTIDE SEQUENCE [LARGE SCALE GENOMIC DNA]</scope>
    <source>
        <strain evidence="2">cv. AL8/78</strain>
    </source>
</reference>
<dbReference type="EnsemblPlants" id="AET7Gv20121200.27">
    <property type="protein sequence ID" value="AET7Gv20121200.27"/>
    <property type="gene ID" value="AET7Gv20121200"/>
</dbReference>
<reference evidence="2" key="4">
    <citation type="submission" date="2019-03" db="UniProtKB">
        <authorList>
            <consortium name="EnsemblPlants"/>
        </authorList>
    </citation>
    <scope>IDENTIFICATION</scope>
</reference>